<evidence type="ECO:0000313" key="2">
    <source>
        <dbReference type="EMBL" id="AXY77096.1"/>
    </source>
</evidence>
<dbReference type="Pfam" id="PF00534">
    <property type="entry name" value="Glycos_transf_1"/>
    <property type="match status" value="1"/>
</dbReference>
<feature type="domain" description="Glycosyl transferase family 1" evidence="1">
    <location>
        <begin position="213"/>
        <end position="372"/>
    </location>
</feature>
<dbReference type="SUPFAM" id="SSF53756">
    <property type="entry name" value="UDP-Glycosyltransferase/glycogen phosphorylase"/>
    <property type="match status" value="1"/>
</dbReference>
<dbReference type="GO" id="GO:0016757">
    <property type="term" value="F:glycosyltransferase activity"/>
    <property type="evidence" value="ECO:0007669"/>
    <property type="project" value="InterPro"/>
</dbReference>
<accession>A0A3B7MVQ7</accession>
<keyword evidence="2" id="KW-0808">Transferase</keyword>
<dbReference type="InterPro" id="IPR001296">
    <property type="entry name" value="Glyco_trans_1"/>
</dbReference>
<dbReference type="Gene3D" id="3.40.50.2000">
    <property type="entry name" value="Glycogen Phosphorylase B"/>
    <property type="match status" value="1"/>
</dbReference>
<dbReference type="KEGG" id="pseg:D3H65_25330"/>
<dbReference type="PANTHER" id="PTHR46401:SF8">
    <property type="entry name" value="BLL6006 PROTEIN"/>
    <property type="match status" value="1"/>
</dbReference>
<dbReference type="RefSeq" id="WP_119052972.1">
    <property type="nucleotide sequence ID" value="NZ_CP032157.1"/>
</dbReference>
<evidence type="ECO:0000313" key="3">
    <source>
        <dbReference type="Proteomes" id="UP000263900"/>
    </source>
</evidence>
<dbReference type="EMBL" id="CP032157">
    <property type="protein sequence ID" value="AXY77096.1"/>
    <property type="molecule type" value="Genomic_DNA"/>
</dbReference>
<reference evidence="2 3" key="1">
    <citation type="submission" date="2018-09" db="EMBL/GenBank/DDBJ databases">
        <title>Genome sequencing of strain 6GH32-13.</title>
        <authorList>
            <person name="Weon H.-Y."/>
            <person name="Heo J."/>
            <person name="Kwon S.-W."/>
        </authorList>
    </citation>
    <scope>NUCLEOTIDE SEQUENCE [LARGE SCALE GENOMIC DNA]</scope>
    <source>
        <strain evidence="2 3">5GH32-13</strain>
    </source>
</reference>
<dbReference type="PANTHER" id="PTHR46401">
    <property type="entry name" value="GLYCOSYLTRANSFERASE WBBK-RELATED"/>
    <property type="match status" value="1"/>
</dbReference>
<dbReference type="Proteomes" id="UP000263900">
    <property type="component" value="Chromosome"/>
</dbReference>
<name>A0A3B7MVQ7_9BACT</name>
<gene>
    <name evidence="2" type="ORF">D3H65_25330</name>
</gene>
<organism evidence="2 3">
    <name type="scientific">Paraflavitalea soli</name>
    <dbReference type="NCBI Taxonomy" id="2315862"/>
    <lineage>
        <taxon>Bacteria</taxon>
        <taxon>Pseudomonadati</taxon>
        <taxon>Bacteroidota</taxon>
        <taxon>Chitinophagia</taxon>
        <taxon>Chitinophagales</taxon>
        <taxon>Chitinophagaceae</taxon>
        <taxon>Paraflavitalea</taxon>
    </lineage>
</organism>
<keyword evidence="3" id="KW-1185">Reference proteome</keyword>
<protein>
    <submittedName>
        <fullName evidence="2">Glycosyltransferase</fullName>
    </submittedName>
</protein>
<evidence type="ECO:0000259" key="1">
    <source>
        <dbReference type="Pfam" id="PF00534"/>
    </source>
</evidence>
<proteinExistence type="predicted"/>
<sequence length="404" mass="45596">MRVAFVDNLPVGGGLSRFSYMLCKSLLEEDRSVQIDYYVHETNLVRTPEINTLNGNISIKLLETSRQPSFTKRMASKVAGKLGFVGQSVDPVMQEVENRIKGYDVAYFPSAHMMPRPDLTVPITGTIHDFNWKYFFGRQIFTSSFVEQMDSAIVSWMQSSATACSSYDVVNEAKKLYPGLTGYPDVVHLAPVAFSKDIEEQEAEKALAGLGIDYPYIIFPGNFFPHKNHLNLFSAFALLKKRAGYSNLKLILTGMHTDQIEFGIAERNGIQLVTKNSPNKYFDVRGLGYQPNHVIDALIKKARLLVSPSLYEAICTPGMDAWHFGTPTAISDIPPFREHEQVWGIRSAFFDPMDPLHIADMVEKYLNNYPAAREDGIISRQNISKYTWDKVAKGYFKLFQKAIS</sequence>
<dbReference type="OrthoDB" id="9801609at2"/>
<dbReference type="AlphaFoldDB" id="A0A3B7MVQ7"/>